<proteinExistence type="predicted"/>
<organism evidence="1">
    <name type="scientific">Thermorudis peleae</name>
    <dbReference type="NCBI Taxonomy" id="1382356"/>
    <lineage>
        <taxon>Bacteria</taxon>
        <taxon>Pseudomonadati</taxon>
        <taxon>Thermomicrobiota</taxon>
        <taxon>Thermomicrobia</taxon>
        <taxon>Thermomicrobia incertae sedis</taxon>
        <taxon>Thermorudis</taxon>
    </lineage>
</organism>
<accession>A0A831TH48</accession>
<name>A0A831TH48_9BACT</name>
<protein>
    <submittedName>
        <fullName evidence="1">Glycosyltransferase</fullName>
    </submittedName>
</protein>
<dbReference type="GO" id="GO:0016740">
    <property type="term" value="F:transferase activity"/>
    <property type="evidence" value="ECO:0007669"/>
    <property type="project" value="UniProtKB-KW"/>
</dbReference>
<dbReference type="AlphaFoldDB" id="A0A831TH48"/>
<dbReference type="SUPFAM" id="SSF53448">
    <property type="entry name" value="Nucleotide-diphospho-sugar transferases"/>
    <property type="match status" value="1"/>
</dbReference>
<evidence type="ECO:0000313" key="1">
    <source>
        <dbReference type="EMBL" id="HEG91984.1"/>
    </source>
</evidence>
<reference evidence="1" key="1">
    <citation type="journal article" date="2020" name="mSystems">
        <title>Genome- and Community-Level Interaction Insights into Carbon Utilization and Element Cycling Functions of Hydrothermarchaeota in Hydrothermal Sediment.</title>
        <authorList>
            <person name="Zhou Z."/>
            <person name="Liu Y."/>
            <person name="Xu W."/>
            <person name="Pan J."/>
            <person name="Luo Z.H."/>
            <person name="Li M."/>
        </authorList>
    </citation>
    <scope>NUCLEOTIDE SEQUENCE [LARGE SCALE GENOMIC DNA]</scope>
    <source>
        <strain evidence="1">SpSt-210</strain>
    </source>
</reference>
<gene>
    <name evidence="1" type="ORF">ENP34_11200</name>
</gene>
<keyword evidence="1" id="KW-0808">Transferase</keyword>
<dbReference type="EMBL" id="DSIY01000261">
    <property type="protein sequence ID" value="HEG91984.1"/>
    <property type="molecule type" value="Genomic_DNA"/>
</dbReference>
<comment type="caution">
    <text evidence="1">The sequence shown here is derived from an EMBL/GenBank/DDBJ whole genome shotgun (WGS) entry which is preliminary data.</text>
</comment>
<dbReference type="InterPro" id="IPR029044">
    <property type="entry name" value="Nucleotide-diphossugar_trans"/>
</dbReference>
<sequence length="296" mass="32279">MSGYSRAYEVAIFSYGDGPALHRCLERVALLLERHPGGTATLYAVDDGQGLASVQELCRASGISLVLEPRRLGKAHSVASAILHAQAPVVLLVGGDGVPCLDAPAVALDALSDPGVGGIGGRNVPVNADESMVARAMALLWELHDRVNMLKPKLGGDMVAVRVAPVAGRPLLSVDDASLEALLVKQGLRIVYRPDFFVQMRVPTTLRDAVLQRRRLAAQYRQLEQAQQYQVSTRQWSKVVKALLARPLPRHAPYLPLLLLIEGIARLLASFDVLRGKDYLHWEPARTTKARGWKVR</sequence>